<dbReference type="STRING" id="192904.SAMN04488514_107147"/>
<keyword evidence="2" id="KW-1185">Reference proteome</keyword>
<evidence type="ECO:0000313" key="1">
    <source>
        <dbReference type="EMBL" id="SDM31460.1"/>
    </source>
</evidence>
<proteinExistence type="predicted"/>
<accession>A0A1G9S802</accession>
<protein>
    <submittedName>
        <fullName evidence="1">Uncharacterized protein</fullName>
    </submittedName>
</protein>
<organism evidence="1 2">
    <name type="scientific">Kriegella aquimaris</name>
    <dbReference type="NCBI Taxonomy" id="192904"/>
    <lineage>
        <taxon>Bacteria</taxon>
        <taxon>Pseudomonadati</taxon>
        <taxon>Bacteroidota</taxon>
        <taxon>Flavobacteriia</taxon>
        <taxon>Flavobacteriales</taxon>
        <taxon>Flavobacteriaceae</taxon>
        <taxon>Kriegella</taxon>
    </lineage>
</organism>
<name>A0A1G9S802_9FLAO</name>
<evidence type="ECO:0000313" key="2">
    <source>
        <dbReference type="Proteomes" id="UP000199440"/>
    </source>
</evidence>
<dbReference type="RefSeq" id="WP_176801400.1">
    <property type="nucleotide sequence ID" value="NZ_FNGV01000007.1"/>
</dbReference>
<reference evidence="2" key="1">
    <citation type="submission" date="2016-10" db="EMBL/GenBank/DDBJ databases">
        <authorList>
            <person name="Varghese N."/>
            <person name="Submissions S."/>
        </authorList>
    </citation>
    <scope>NUCLEOTIDE SEQUENCE [LARGE SCALE GENOMIC DNA]</scope>
    <source>
        <strain evidence="2">DSM 19886</strain>
    </source>
</reference>
<dbReference type="Proteomes" id="UP000199440">
    <property type="component" value="Unassembled WGS sequence"/>
</dbReference>
<gene>
    <name evidence="1" type="ORF">SAMN04488514_107147</name>
</gene>
<dbReference type="EMBL" id="FNGV01000007">
    <property type="protein sequence ID" value="SDM31460.1"/>
    <property type="molecule type" value="Genomic_DNA"/>
</dbReference>
<dbReference type="AlphaFoldDB" id="A0A1G9S802"/>
<sequence length="59" mass="6673">MFSVDEAVGLRPTMQALFMGFCGVIFRTFNQYGLHSAPILFRIGHLGLVSWTENGFYEV</sequence>